<feature type="domain" description="Glycosyltransferase 2-like" evidence="5">
    <location>
        <begin position="6"/>
        <end position="171"/>
    </location>
</feature>
<dbReference type="SUPFAM" id="SSF53448">
    <property type="entry name" value="Nucleotide-diphospho-sugar transferases"/>
    <property type="match status" value="1"/>
</dbReference>
<dbReference type="InterPro" id="IPR029044">
    <property type="entry name" value="Nucleotide-diphossugar_trans"/>
</dbReference>
<dbReference type="AlphaFoldDB" id="A0A8I1AEA3"/>
<name>A0A8I1AEA3_THEIN</name>
<evidence type="ECO:0000256" key="1">
    <source>
        <dbReference type="ARBA" id="ARBA00004776"/>
    </source>
</evidence>
<dbReference type="PANTHER" id="PTHR43179:SF12">
    <property type="entry name" value="GALACTOFURANOSYLTRANSFERASE GLFT2"/>
    <property type="match status" value="1"/>
</dbReference>
<evidence type="ECO:0000313" key="6">
    <source>
        <dbReference type="EMBL" id="MBH8596212.1"/>
    </source>
</evidence>
<keyword evidence="7" id="KW-1185">Reference proteome</keyword>
<comment type="similarity">
    <text evidence="2">Belongs to the glycosyltransferase 2 family.</text>
</comment>
<protein>
    <submittedName>
        <fullName evidence="6">Glycosyltransferase</fullName>
    </submittedName>
</protein>
<evidence type="ECO:0000313" key="7">
    <source>
        <dbReference type="Proteomes" id="UP000633619"/>
    </source>
</evidence>
<dbReference type="InterPro" id="IPR001173">
    <property type="entry name" value="Glyco_trans_2-like"/>
</dbReference>
<comment type="pathway">
    <text evidence="1">Cell wall biogenesis; cell wall polysaccharide biosynthesis.</text>
</comment>
<dbReference type="Pfam" id="PF00535">
    <property type="entry name" value="Glycos_transf_2"/>
    <property type="match status" value="1"/>
</dbReference>
<dbReference type="GO" id="GO:0016757">
    <property type="term" value="F:glycosyltransferase activity"/>
    <property type="evidence" value="ECO:0007669"/>
    <property type="project" value="UniProtKB-KW"/>
</dbReference>
<dbReference type="RefSeq" id="WP_181732881.1">
    <property type="nucleotide sequence ID" value="NZ_JACEIR010000013.1"/>
</dbReference>
<dbReference type="Gene3D" id="3.90.550.10">
    <property type="entry name" value="Spore Coat Polysaccharide Biosynthesis Protein SpsA, Chain A"/>
    <property type="match status" value="1"/>
</dbReference>
<dbReference type="Proteomes" id="UP000633619">
    <property type="component" value="Unassembled WGS sequence"/>
</dbReference>
<evidence type="ECO:0000256" key="3">
    <source>
        <dbReference type="ARBA" id="ARBA00022676"/>
    </source>
</evidence>
<keyword evidence="4 6" id="KW-0808">Transferase</keyword>
<gene>
    <name evidence="6" type="ORF">I8U20_12965</name>
</gene>
<reference evidence="6 7" key="1">
    <citation type="submission" date="2020-12" db="EMBL/GenBank/DDBJ databases">
        <title>WGS of Thermoactinomyces spp.</title>
        <authorList>
            <person name="Cheng K."/>
        </authorList>
    </citation>
    <scope>NUCLEOTIDE SEQUENCE [LARGE SCALE GENOMIC DNA]</scope>
    <source>
        <strain evidence="7">CICC 10671\DSM 43846</strain>
    </source>
</reference>
<organism evidence="6 7">
    <name type="scientific">Thermoactinomyces intermedius</name>
    <dbReference type="NCBI Taxonomy" id="2024"/>
    <lineage>
        <taxon>Bacteria</taxon>
        <taxon>Bacillati</taxon>
        <taxon>Bacillota</taxon>
        <taxon>Bacilli</taxon>
        <taxon>Bacillales</taxon>
        <taxon>Thermoactinomycetaceae</taxon>
        <taxon>Thermoactinomyces</taxon>
    </lineage>
</organism>
<comment type="caution">
    <text evidence="6">The sequence shown here is derived from an EMBL/GenBank/DDBJ whole genome shotgun (WGS) entry which is preliminary data.</text>
</comment>
<evidence type="ECO:0000256" key="4">
    <source>
        <dbReference type="ARBA" id="ARBA00022679"/>
    </source>
</evidence>
<evidence type="ECO:0000259" key="5">
    <source>
        <dbReference type="Pfam" id="PF00535"/>
    </source>
</evidence>
<accession>A0A8I1AEA3</accession>
<dbReference type="PANTHER" id="PTHR43179">
    <property type="entry name" value="RHAMNOSYLTRANSFERASE WBBL"/>
    <property type="match status" value="1"/>
</dbReference>
<proteinExistence type="inferred from homology"/>
<evidence type="ECO:0000256" key="2">
    <source>
        <dbReference type="ARBA" id="ARBA00006739"/>
    </source>
</evidence>
<keyword evidence="3" id="KW-0328">Glycosyltransferase</keyword>
<dbReference type="EMBL" id="JAECVW010000011">
    <property type="protein sequence ID" value="MBH8596212.1"/>
    <property type="molecule type" value="Genomic_DNA"/>
</dbReference>
<sequence length="253" mass="29265">MKPEVSLIIPHQNDWKCMRVCLEGILAYTHGEYEVIIVDHAPGKIPETFLQRSRLTVIRHPPGLGRAASLNLGMKRARGEYILWLSPYAVPSHRWLAQLLAVFKARDRAGMAGPVTNRGNAKQKLSIPFKTISKIHRFSNQFNHSNPARWKETEVLSGFCVLFPRRLVDEIGWLDERFGDGIHAEMDYCRRVRMAGYSLIIAADTYVHQLAKKPLSKEEVRDQIKIRKQNQKYFEYKWFYLQDHNGGQSTLHP</sequence>